<dbReference type="OrthoDB" id="3398487at2"/>
<keyword evidence="10" id="KW-1185">Reference proteome</keyword>
<keyword evidence="3 8" id="KW-0032">Aminotransferase</keyword>
<feature type="binding site" evidence="8">
    <location>
        <begin position="112"/>
        <end position="113"/>
    </location>
    <ligand>
        <name>pyridoxal 5'-phosphate</name>
        <dbReference type="ChEBI" id="CHEBI:597326"/>
    </ligand>
</feature>
<dbReference type="Pfam" id="PF00202">
    <property type="entry name" value="Aminotran_3"/>
    <property type="match status" value="1"/>
</dbReference>
<dbReference type="GO" id="GO:0045303">
    <property type="term" value="F:diaminobutyrate-2-oxoglutarate transaminase activity"/>
    <property type="evidence" value="ECO:0007669"/>
    <property type="project" value="UniProtKB-EC"/>
</dbReference>
<feature type="binding site" evidence="8">
    <location>
        <position position="287"/>
    </location>
    <ligand>
        <name>pyridoxal 5'-phosphate</name>
        <dbReference type="ChEBI" id="CHEBI:597326"/>
    </ligand>
</feature>
<dbReference type="FunFam" id="3.40.640.10:FF:000004">
    <property type="entry name" value="Acetylornithine aminotransferase"/>
    <property type="match status" value="1"/>
</dbReference>
<proteinExistence type="inferred from homology"/>
<evidence type="ECO:0000256" key="4">
    <source>
        <dbReference type="ARBA" id="ARBA00022605"/>
    </source>
</evidence>
<keyword evidence="5 8" id="KW-0808">Transferase</keyword>
<dbReference type="Gene3D" id="3.40.640.10">
    <property type="entry name" value="Type I PLP-dependent aspartate aminotransferase-like (Major domain)"/>
    <property type="match status" value="1"/>
</dbReference>
<dbReference type="PIRSF" id="PIRSF000521">
    <property type="entry name" value="Transaminase_4ab_Lys_Orn"/>
    <property type="match status" value="1"/>
</dbReference>
<dbReference type="PANTHER" id="PTHR11986">
    <property type="entry name" value="AMINOTRANSFERASE CLASS III"/>
    <property type="match status" value="1"/>
</dbReference>
<accession>A0A853FA18</accession>
<comment type="subunit">
    <text evidence="8">Homodimer.</text>
</comment>
<comment type="subcellular location">
    <subcellularLocation>
        <location evidence="8">Cytoplasm</location>
    </subcellularLocation>
</comment>
<dbReference type="NCBIfam" id="NF002325">
    <property type="entry name" value="PRK01278.1"/>
    <property type="match status" value="1"/>
</dbReference>
<dbReference type="Gene3D" id="3.90.1150.10">
    <property type="entry name" value="Aspartate Aminotransferase, domain 1"/>
    <property type="match status" value="1"/>
</dbReference>
<comment type="pathway">
    <text evidence="8">Amino-acid biosynthesis; L-arginine biosynthesis; N(2)-acetyl-L-ornithine from L-glutamate: step 4/4.</text>
</comment>
<dbReference type="GO" id="GO:0042802">
    <property type="term" value="F:identical protein binding"/>
    <property type="evidence" value="ECO:0007669"/>
    <property type="project" value="TreeGrafter"/>
</dbReference>
<dbReference type="InterPro" id="IPR004636">
    <property type="entry name" value="AcOrn/SuccOrn_fam"/>
</dbReference>
<comment type="catalytic activity">
    <reaction evidence="8">
        <text>N(2)-acetyl-L-ornithine + 2-oxoglutarate = N-acetyl-L-glutamate 5-semialdehyde + L-glutamate</text>
        <dbReference type="Rhea" id="RHEA:18049"/>
        <dbReference type="ChEBI" id="CHEBI:16810"/>
        <dbReference type="ChEBI" id="CHEBI:29123"/>
        <dbReference type="ChEBI" id="CHEBI:29985"/>
        <dbReference type="ChEBI" id="CHEBI:57805"/>
        <dbReference type="EC" id="2.6.1.11"/>
    </reaction>
</comment>
<evidence type="ECO:0000256" key="6">
    <source>
        <dbReference type="ARBA" id="ARBA00022898"/>
    </source>
</evidence>
<feature type="binding site" evidence="8">
    <location>
        <position position="144"/>
    </location>
    <ligand>
        <name>pyridoxal 5'-phosphate</name>
        <dbReference type="ChEBI" id="CHEBI:597326"/>
    </ligand>
</feature>
<dbReference type="InterPro" id="IPR049704">
    <property type="entry name" value="Aminotrans_3_PPA_site"/>
</dbReference>
<comment type="cofactor">
    <cofactor evidence="8">
        <name>pyridoxal 5'-phosphate</name>
        <dbReference type="ChEBI" id="CHEBI:597326"/>
    </cofactor>
    <text evidence="8">Binds 1 pyridoxal phosphate per subunit.</text>
</comment>
<dbReference type="EMBL" id="JACCEW010000002">
    <property type="protein sequence ID" value="NYT36462.1"/>
    <property type="molecule type" value="Genomic_DNA"/>
</dbReference>
<keyword evidence="2 8" id="KW-0055">Arginine biosynthesis</keyword>
<dbReference type="NCBIfam" id="TIGR00707">
    <property type="entry name" value="argD"/>
    <property type="match status" value="1"/>
</dbReference>
<feature type="binding site" evidence="8">
    <location>
        <position position="147"/>
    </location>
    <ligand>
        <name>N(2)-acetyl-L-ornithine</name>
        <dbReference type="ChEBI" id="CHEBI:57805"/>
    </ligand>
</feature>
<sequence>MTNVIHEPVESATAQFSSEALIPTHKRLPVTFTHGNGAWLWDTQGKKYLDALAGIAVNTLGHAHPALVKAVSEQAAQLIHISNNYFIPQQIRLAERLVSMSGLRQAFFVNSGAEANECAIKLARMLGHKRGISVPKILVMEKAFHGRTMGSLSATAKQSIREGFGPLLEGFERVRFDIEEIENASKDPDVVAVLLEVIQGEGGINLLPEDSLRRLRKLCDERDILLMLDEVQTGIARTGKLFAYQHANIVPDVLALAKGLGGGVPIGACLIGERAMDIFSVGSHGSTFGGNPLVCAAANAVLDVVEQERLYDNARVIGNFIAHEFQKKLVDVPGVRGVRGAGLLIGIELEQPCGSLPALALDAGLLISVTADNVVRLAPPLILSQSEAEYLVDTLVSVIRDYVTRTRS</sequence>
<evidence type="ECO:0000256" key="2">
    <source>
        <dbReference type="ARBA" id="ARBA00022571"/>
    </source>
</evidence>
<comment type="similarity">
    <text evidence="8">Belongs to the class-III pyridoxal-phosphate-dependent aminotransferase family. ArgD subfamily.</text>
</comment>
<comment type="catalytic activity">
    <reaction evidence="7">
        <text>L-2,4-diaminobutanoate + 2-oxoglutarate = L-aspartate 4-semialdehyde + L-glutamate</text>
        <dbReference type="Rhea" id="RHEA:11160"/>
        <dbReference type="ChEBI" id="CHEBI:16810"/>
        <dbReference type="ChEBI" id="CHEBI:29985"/>
        <dbReference type="ChEBI" id="CHEBI:58761"/>
        <dbReference type="ChEBI" id="CHEBI:537519"/>
        <dbReference type="EC" id="2.6.1.76"/>
    </reaction>
</comment>
<dbReference type="EC" id="2.6.1.11" evidence="8"/>
<dbReference type="CDD" id="cd00610">
    <property type="entry name" value="OAT_like"/>
    <property type="match status" value="1"/>
</dbReference>
<protein>
    <recommendedName>
        <fullName evidence="8">Acetylornithine aminotransferase</fullName>
        <shortName evidence="8">ACOAT</shortName>
        <ecNumber evidence="8">2.6.1.11</ecNumber>
    </recommendedName>
</protein>
<evidence type="ECO:0000256" key="8">
    <source>
        <dbReference type="HAMAP-Rule" id="MF_01107"/>
    </source>
</evidence>
<dbReference type="SUPFAM" id="SSF53383">
    <property type="entry name" value="PLP-dependent transferases"/>
    <property type="match status" value="1"/>
</dbReference>
<dbReference type="GO" id="GO:0006526">
    <property type="term" value="P:L-arginine biosynthetic process"/>
    <property type="evidence" value="ECO:0007669"/>
    <property type="project" value="UniProtKB-UniRule"/>
</dbReference>
<dbReference type="InterPro" id="IPR005814">
    <property type="entry name" value="Aminotrans_3"/>
</dbReference>
<keyword evidence="8" id="KW-0963">Cytoplasm</keyword>
<dbReference type="RefSeq" id="WP_129968438.1">
    <property type="nucleotide sequence ID" value="NZ_JACCEW010000002.1"/>
</dbReference>
<organism evidence="9 10">
    <name type="scientific">Allopusillimonas soli</name>
    <dbReference type="NCBI Taxonomy" id="659016"/>
    <lineage>
        <taxon>Bacteria</taxon>
        <taxon>Pseudomonadati</taxon>
        <taxon>Pseudomonadota</taxon>
        <taxon>Betaproteobacteria</taxon>
        <taxon>Burkholderiales</taxon>
        <taxon>Alcaligenaceae</taxon>
        <taxon>Allopusillimonas</taxon>
    </lineage>
</organism>
<dbReference type="GO" id="GO:0030170">
    <property type="term" value="F:pyridoxal phosphate binding"/>
    <property type="evidence" value="ECO:0007669"/>
    <property type="project" value="InterPro"/>
</dbReference>
<dbReference type="InterPro" id="IPR015424">
    <property type="entry name" value="PyrdxlP-dep_Trfase"/>
</dbReference>
<evidence type="ECO:0000256" key="1">
    <source>
        <dbReference type="ARBA" id="ARBA00004946"/>
    </source>
</evidence>
<dbReference type="PANTHER" id="PTHR11986:SF79">
    <property type="entry name" value="ACETYLORNITHINE AMINOTRANSFERASE, MITOCHONDRIAL"/>
    <property type="match status" value="1"/>
</dbReference>
<dbReference type="Proteomes" id="UP000580517">
    <property type="component" value="Unassembled WGS sequence"/>
</dbReference>
<dbReference type="InterPro" id="IPR050103">
    <property type="entry name" value="Class-III_PLP-dep_AT"/>
</dbReference>
<keyword evidence="6 8" id="KW-0663">Pyridoxal phosphate</keyword>
<dbReference type="InterPro" id="IPR015421">
    <property type="entry name" value="PyrdxlP-dep_Trfase_major"/>
</dbReference>
<evidence type="ECO:0000256" key="5">
    <source>
        <dbReference type="ARBA" id="ARBA00022679"/>
    </source>
</evidence>
<dbReference type="AlphaFoldDB" id="A0A853FA18"/>
<dbReference type="GO" id="GO:0005737">
    <property type="term" value="C:cytoplasm"/>
    <property type="evidence" value="ECO:0007669"/>
    <property type="project" value="UniProtKB-SubCell"/>
</dbReference>
<keyword evidence="4 8" id="KW-0028">Amino-acid biosynthesis</keyword>
<dbReference type="UniPathway" id="UPA00068">
    <property type="reaction ID" value="UER00109"/>
</dbReference>
<evidence type="ECO:0000256" key="7">
    <source>
        <dbReference type="ARBA" id="ARBA00049111"/>
    </source>
</evidence>
<dbReference type="GO" id="GO:0003992">
    <property type="term" value="F:N2-acetyl-L-ornithine:2-oxoglutarate 5-aminotransferase activity"/>
    <property type="evidence" value="ECO:0007669"/>
    <property type="project" value="UniProtKB-UniRule"/>
</dbReference>
<evidence type="ECO:0000313" key="9">
    <source>
        <dbReference type="EMBL" id="NYT36462.1"/>
    </source>
</evidence>
<evidence type="ECO:0000256" key="3">
    <source>
        <dbReference type="ARBA" id="ARBA00022576"/>
    </source>
</evidence>
<dbReference type="InterPro" id="IPR015422">
    <property type="entry name" value="PyrdxlP-dep_Trfase_small"/>
</dbReference>
<name>A0A853FA18_9BURK</name>
<gene>
    <name evidence="8" type="primary">argD</name>
    <name evidence="9" type="ORF">H0A68_06220</name>
</gene>
<comment type="miscellaneous">
    <text evidence="8">May also have succinyldiaminopimelate aminotransferase activity, thus carrying out the corresponding step in lysine biosynthesis.</text>
</comment>
<reference evidence="9 10" key="1">
    <citation type="submission" date="2020-07" db="EMBL/GenBank/DDBJ databases">
        <title>Taxonomic revisions and descriptions of new bacterial species based on genomic comparisons in the high-G+C-content subgroup of the family Alcaligenaceae.</title>
        <authorList>
            <person name="Szabo A."/>
            <person name="Felfoldi T."/>
        </authorList>
    </citation>
    <scope>NUCLEOTIDE SEQUENCE [LARGE SCALE GENOMIC DNA]</scope>
    <source>
        <strain evidence="9 10">DSM 25264</strain>
    </source>
</reference>
<feature type="binding site" evidence="8">
    <location>
        <position position="286"/>
    </location>
    <ligand>
        <name>N(2)-acetyl-L-ornithine</name>
        <dbReference type="ChEBI" id="CHEBI:57805"/>
    </ligand>
</feature>
<dbReference type="HAMAP" id="MF_01107">
    <property type="entry name" value="ArgD_aminotrans_3"/>
    <property type="match status" value="1"/>
</dbReference>
<feature type="modified residue" description="N6-(pyridoxal phosphate)lysine" evidence="8">
    <location>
        <position position="258"/>
    </location>
</feature>
<feature type="binding site" evidence="8">
    <location>
        <begin position="229"/>
        <end position="232"/>
    </location>
    <ligand>
        <name>pyridoxal 5'-phosphate</name>
        <dbReference type="ChEBI" id="CHEBI:597326"/>
    </ligand>
</feature>
<comment type="caution">
    <text evidence="9">The sequence shown here is derived from an EMBL/GenBank/DDBJ whole genome shotgun (WGS) entry which is preliminary data.</text>
</comment>
<evidence type="ECO:0000313" key="10">
    <source>
        <dbReference type="Proteomes" id="UP000580517"/>
    </source>
</evidence>
<comment type="pathway">
    <text evidence="1">Amine and polyamine biosynthesis; ectoine biosynthesis; L-ectoine from L-aspartate 4-semialdehyde: step 1/3.</text>
</comment>
<dbReference type="PROSITE" id="PS00600">
    <property type="entry name" value="AA_TRANSFER_CLASS_3"/>
    <property type="match status" value="1"/>
</dbReference>